<dbReference type="GO" id="GO:0004115">
    <property type="term" value="F:3',5'-cyclic-AMP phosphodiesterase activity"/>
    <property type="evidence" value="ECO:0007669"/>
    <property type="project" value="UniProtKB-EC"/>
</dbReference>
<feature type="binding site" evidence="7">
    <location>
        <position position="261"/>
    </location>
    <ligand>
        <name>AMP</name>
        <dbReference type="ChEBI" id="CHEBI:456215"/>
    </ligand>
</feature>
<dbReference type="GO" id="GO:0046872">
    <property type="term" value="F:metal ion binding"/>
    <property type="evidence" value="ECO:0007669"/>
    <property type="project" value="UniProtKB-KW"/>
</dbReference>
<evidence type="ECO:0000256" key="10">
    <source>
        <dbReference type="SAM" id="MobiDB-lite"/>
    </source>
</evidence>
<evidence type="ECO:0000256" key="8">
    <source>
        <dbReference type="PIRSR" id="PIRSR623088-3"/>
    </source>
</evidence>
<keyword evidence="3 8" id="KW-0479">Metal-binding</keyword>
<dbReference type="SUPFAM" id="SSF109604">
    <property type="entry name" value="HD-domain/PDEase-like"/>
    <property type="match status" value="1"/>
</dbReference>
<feature type="active site" description="Proton donor" evidence="6">
    <location>
        <position position="220"/>
    </location>
</feature>
<evidence type="ECO:0000259" key="11">
    <source>
        <dbReference type="PROSITE" id="PS51845"/>
    </source>
</evidence>
<dbReference type="PROSITE" id="PS51845">
    <property type="entry name" value="PDEASE_I_2"/>
    <property type="match status" value="1"/>
</dbReference>
<keyword evidence="13" id="KW-1185">Reference proteome</keyword>
<evidence type="ECO:0000256" key="1">
    <source>
        <dbReference type="ARBA" id="ARBA00000621"/>
    </source>
</evidence>
<sequence length="779" mass="88663">MIPFATCLCFGKQALSSWRSASSNTALVPAGSTLPITEGPVHTYKACVTKGCKMHDAIHKYTTDVSCQTSDKDMIYVGTLGGERVKCKHKEGADHKNRFDLDLKDIEGASRCQGRIGLKFLSLHKIRRKRRPVLKFSSQNASLLDVQYNEQARRVLSTVDSWSFDIFNFDKLIAGKSLFHLALHLFQDYGFLDIFNIDIIKLMRCLSSIEDGYHDSNPYHNSLHAADVTQAMHCYLREKELYNCVLPIEAMAALFASMMHDLDHPGVNQAYLIATTNVLASLYENNSVLENHHWRSAVGVLHECGIFDHFDAHQWGLLEWQLKSLILATDITRQQEFIRKFKEYQDDPNFTIKNNANHRHFVMQIAMKCADISNPCRLWPASKQWSEKICEEFFLQGDCERKLKLPITPMCDRYSTSMAKIQAGFMEHVVYPLFHEWRRFMRSELSKNMLDNVKTNKNRWEKERAVELQKEAELNEEHTSGSLSSVFEQDELNEDSNVNGDTDNSESEEGDIIGETRFLSTLPSRHGSLDHSESLRSNSPIMENRENFVPGSRRHSLPLSYFRRESIRVTVRRESFPHVQRSRRNVPRNNFFHATSFEGFFPTTKKSISIESVLGRPKITTLSPSSEASRLASRLFSSDPHLAQRSQMPSANGQKAATRLTSLLALTAISPPAEIESCPFQAFQSRTVLAPLSGNAQETTGREWWQTRDPILNPLRRVSAIDFTFQIKGQVLGSHGDMSSTSQSKMVPDQTKADIIHVSQSEPTKLSERTRRASDEESL</sequence>
<feature type="binding site" evidence="7">
    <location>
        <position position="371"/>
    </location>
    <ligand>
        <name>AMP</name>
        <dbReference type="ChEBI" id="CHEBI:456215"/>
    </ligand>
</feature>
<feature type="domain" description="PDEase" evidence="11">
    <location>
        <begin position="144"/>
        <end position="467"/>
    </location>
</feature>
<keyword evidence="4 9" id="KW-0378">Hydrolase</keyword>
<proteinExistence type="inferred from homology"/>
<dbReference type="SMART" id="SM00471">
    <property type="entry name" value="HDc"/>
    <property type="match status" value="1"/>
</dbReference>
<name>A0AA36F7I5_OCTVU</name>
<evidence type="ECO:0000313" key="13">
    <source>
        <dbReference type="Proteomes" id="UP001162480"/>
    </source>
</evidence>
<dbReference type="AlphaFoldDB" id="A0AA36F7I5"/>
<feature type="compositionally biased region" description="Basic and acidic residues" evidence="10">
    <location>
        <begin position="470"/>
        <end position="479"/>
    </location>
</feature>
<dbReference type="EMBL" id="OX597821">
    <property type="protein sequence ID" value="CAI9727327.1"/>
    <property type="molecule type" value="Genomic_DNA"/>
</dbReference>
<feature type="binding site" evidence="8">
    <location>
        <position position="260"/>
    </location>
    <ligand>
        <name>Zn(2+)</name>
        <dbReference type="ChEBI" id="CHEBI:29105"/>
        <label>1</label>
    </ligand>
</feature>
<evidence type="ECO:0000256" key="9">
    <source>
        <dbReference type="RuleBase" id="RU363067"/>
    </source>
</evidence>
<gene>
    <name evidence="12" type="ORF">OCTVUL_1B026292</name>
</gene>
<dbReference type="Pfam" id="PF00233">
    <property type="entry name" value="PDEase_I"/>
    <property type="match status" value="1"/>
</dbReference>
<dbReference type="InterPro" id="IPR036971">
    <property type="entry name" value="PDEase_catalytic_dom_sf"/>
</dbReference>
<dbReference type="InterPro" id="IPR003607">
    <property type="entry name" value="HD/PDEase_dom"/>
</dbReference>
<evidence type="ECO:0000256" key="5">
    <source>
        <dbReference type="ARBA" id="ARBA00061458"/>
    </source>
</evidence>
<comment type="cofactor">
    <cofactor evidence="9">
        <name>a divalent metal cation</name>
        <dbReference type="ChEBI" id="CHEBI:60240"/>
    </cofactor>
    <text evidence="9">Binds 2 divalent metal cations per subunit. Site 1 may preferentially bind zinc ions, while site 2 has a preference for magnesium and/or manganese ions.</text>
</comment>
<protein>
    <recommendedName>
        <fullName evidence="9">Phosphodiesterase</fullName>
        <ecNumber evidence="9">3.1.4.-</ecNumber>
    </recommendedName>
</protein>
<feature type="binding site" evidence="8">
    <location>
        <position position="371"/>
    </location>
    <ligand>
        <name>Zn(2+)</name>
        <dbReference type="ChEBI" id="CHEBI:29105"/>
        <label>1</label>
    </ligand>
</feature>
<reference evidence="12" key="1">
    <citation type="submission" date="2023-08" db="EMBL/GenBank/DDBJ databases">
        <authorList>
            <person name="Alioto T."/>
            <person name="Alioto T."/>
            <person name="Gomez Garrido J."/>
        </authorList>
    </citation>
    <scope>NUCLEOTIDE SEQUENCE</scope>
</reference>
<accession>A0AA36F7I5</accession>
<dbReference type="InterPro" id="IPR023174">
    <property type="entry name" value="PDEase_CS"/>
</dbReference>
<feature type="binding site" evidence="8">
    <location>
        <position position="224"/>
    </location>
    <ligand>
        <name>Zn(2+)</name>
        <dbReference type="ChEBI" id="CHEBI:29105"/>
        <label>1</label>
    </ligand>
</feature>
<dbReference type="PROSITE" id="PS00126">
    <property type="entry name" value="PDEASE_I_1"/>
    <property type="match status" value="1"/>
</dbReference>
<dbReference type="InterPro" id="IPR023088">
    <property type="entry name" value="PDEase"/>
</dbReference>
<evidence type="ECO:0000256" key="4">
    <source>
        <dbReference type="ARBA" id="ARBA00022801"/>
    </source>
</evidence>
<comment type="similarity">
    <text evidence="5">Belongs to the cyclic nucleotide phosphodiesterase family. PDE7 subfamily.</text>
</comment>
<evidence type="ECO:0000256" key="2">
    <source>
        <dbReference type="ARBA" id="ARBA00004703"/>
    </source>
</evidence>
<comment type="pathway">
    <text evidence="2">Purine metabolism; 3',5'-cyclic AMP degradation; AMP from 3',5'-cyclic AMP: step 1/1.</text>
</comment>
<feature type="compositionally biased region" description="Basic and acidic residues" evidence="10">
    <location>
        <begin position="765"/>
        <end position="779"/>
    </location>
</feature>
<feature type="region of interest" description="Disordered" evidence="10">
    <location>
        <begin position="734"/>
        <end position="779"/>
    </location>
</feature>
<dbReference type="CDD" id="cd00077">
    <property type="entry name" value="HDc"/>
    <property type="match status" value="1"/>
</dbReference>
<feature type="binding site" evidence="7">
    <location>
        <begin position="220"/>
        <end position="224"/>
    </location>
    <ligand>
        <name>AMP</name>
        <dbReference type="ChEBI" id="CHEBI:456215"/>
    </ligand>
</feature>
<evidence type="ECO:0000256" key="7">
    <source>
        <dbReference type="PIRSR" id="PIRSR623088-2"/>
    </source>
</evidence>
<organism evidence="12 13">
    <name type="scientific">Octopus vulgaris</name>
    <name type="common">Common octopus</name>
    <dbReference type="NCBI Taxonomy" id="6645"/>
    <lineage>
        <taxon>Eukaryota</taxon>
        <taxon>Metazoa</taxon>
        <taxon>Spiralia</taxon>
        <taxon>Lophotrochozoa</taxon>
        <taxon>Mollusca</taxon>
        <taxon>Cephalopoda</taxon>
        <taxon>Coleoidea</taxon>
        <taxon>Octopodiformes</taxon>
        <taxon>Octopoda</taxon>
        <taxon>Incirrata</taxon>
        <taxon>Octopodidae</taxon>
        <taxon>Octopus</taxon>
    </lineage>
</organism>
<dbReference type="PANTHER" id="PTHR11347">
    <property type="entry name" value="CYCLIC NUCLEOTIDE PHOSPHODIESTERASE"/>
    <property type="match status" value="1"/>
</dbReference>
<dbReference type="EC" id="3.1.4.-" evidence="9"/>
<comment type="catalytic activity">
    <reaction evidence="1">
        <text>3',5'-cyclic AMP + H2O = AMP + H(+)</text>
        <dbReference type="Rhea" id="RHEA:25277"/>
        <dbReference type="ChEBI" id="CHEBI:15377"/>
        <dbReference type="ChEBI" id="CHEBI:15378"/>
        <dbReference type="ChEBI" id="CHEBI:58165"/>
        <dbReference type="ChEBI" id="CHEBI:456215"/>
        <dbReference type="EC" id="3.1.4.53"/>
    </reaction>
</comment>
<dbReference type="FunFam" id="1.10.1300.10:FF:000004">
    <property type="entry name" value="Phosphodiesterase"/>
    <property type="match status" value="1"/>
</dbReference>
<feature type="binding site" evidence="8">
    <location>
        <position position="261"/>
    </location>
    <ligand>
        <name>Zn(2+)</name>
        <dbReference type="ChEBI" id="CHEBI:29105"/>
        <label>2</label>
    </ligand>
</feature>
<dbReference type="Proteomes" id="UP001162480">
    <property type="component" value="Chromosome 8"/>
</dbReference>
<evidence type="ECO:0000313" key="12">
    <source>
        <dbReference type="EMBL" id="CAI9727327.1"/>
    </source>
</evidence>
<feature type="binding site" evidence="7">
    <location>
        <position position="422"/>
    </location>
    <ligand>
        <name>AMP</name>
        <dbReference type="ChEBI" id="CHEBI:456215"/>
    </ligand>
</feature>
<feature type="region of interest" description="Disordered" evidence="10">
    <location>
        <begin position="470"/>
        <end position="511"/>
    </location>
</feature>
<feature type="binding site" evidence="8">
    <location>
        <position position="261"/>
    </location>
    <ligand>
        <name>Zn(2+)</name>
        <dbReference type="ChEBI" id="CHEBI:29105"/>
        <label>1</label>
    </ligand>
</feature>
<dbReference type="InterPro" id="IPR002073">
    <property type="entry name" value="PDEase_catalytic_dom"/>
</dbReference>
<dbReference type="PRINTS" id="PR00387">
    <property type="entry name" value="PDIESTERASE1"/>
</dbReference>
<dbReference type="GO" id="GO:0007165">
    <property type="term" value="P:signal transduction"/>
    <property type="evidence" value="ECO:0007669"/>
    <property type="project" value="InterPro"/>
</dbReference>
<dbReference type="Gene3D" id="1.10.1300.10">
    <property type="entry name" value="3'5'-cyclic nucleotide phosphodiesterase, catalytic domain"/>
    <property type="match status" value="1"/>
</dbReference>
<evidence type="ECO:0000256" key="3">
    <source>
        <dbReference type="ARBA" id="ARBA00022723"/>
    </source>
</evidence>
<evidence type="ECO:0000256" key="6">
    <source>
        <dbReference type="PIRSR" id="PIRSR623088-1"/>
    </source>
</evidence>